<dbReference type="RefSeq" id="WP_176855322.1">
    <property type="nucleotide sequence ID" value="NZ_JABCJD010000007.1"/>
</dbReference>
<protein>
    <submittedName>
        <fullName evidence="5">Molybdate ABC transporter substrate-binding protein</fullName>
    </submittedName>
</protein>
<dbReference type="PROSITE" id="PS51318">
    <property type="entry name" value="TAT"/>
    <property type="match status" value="1"/>
</dbReference>
<evidence type="ECO:0000313" key="5">
    <source>
        <dbReference type="EMBL" id="NVO28642.1"/>
    </source>
</evidence>
<feature type="chain" id="PRO_5046090106" evidence="4">
    <location>
        <begin position="26"/>
        <end position="261"/>
    </location>
</feature>
<dbReference type="PANTHER" id="PTHR30632">
    <property type="entry name" value="MOLYBDATE-BINDING PERIPLASMIC PROTEIN"/>
    <property type="match status" value="1"/>
</dbReference>
<evidence type="ECO:0000313" key="6">
    <source>
        <dbReference type="Proteomes" id="UP000523601"/>
    </source>
</evidence>
<dbReference type="EMBL" id="JABCJD010000007">
    <property type="protein sequence ID" value="NVO28642.1"/>
    <property type="molecule type" value="Genomic_DNA"/>
</dbReference>
<dbReference type="CDD" id="cd13539">
    <property type="entry name" value="PBP2_AvModA"/>
    <property type="match status" value="1"/>
</dbReference>
<dbReference type="Gene3D" id="3.40.190.10">
    <property type="entry name" value="Periplasmic binding protein-like II"/>
    <property type="match status" value="2"/>
</dbReference>
<dbReference type="InterPro" id="IPR050682">
    <property type="entry name" value="ModA/WtpA"/>
</dbReference>
<comment type="similarity">
    <text evidence="1">Belongs to the bacterial solute-binding protein ModA family.</text>
</comment>
<dbReference type="Pfam" id="PF13531">
    <property type="entry name" value="SBP_bac_11"/>
    <property type="match status" value="1"/>
</dbReference>
<gene>
    <name evidence="5" type="primary">modA</name>
    <name evidence="5" type="ORF">HJ526_14520</name>
</gene>
<dbReference type="InterPro" id="IPR005950">
    <property type="entry name" value="ModA"/>
</dbReference>
<organism evidence="5 6">
    <name type="scientific">Donghicola mangrovi</name>
    <dbReference type="NCBI Taxonomy" id="2729614"/>
    <lineage>
        <taxon>Bacteria</taxon>
        <taxon>Pseudomonadati</taxon>
        <taxon>Pseudomonadota</taxon>
        <taxon>Alphaproteobacteria</taxon>
        <taxon>Rhodobacterales</taxon>
        <taxon>Roseobacteraceae</taxon>
        <taxon>Donghicola</taxon>
    </lineage>
</organism>
<dbReference type="NCBIfam" id="TIGR01256">
    <property type="entry name" value="modA"/>
    <property type="match status" value="1"/>
</dbReference>
<keyword evidence="3 4" id="KW-0732">Signal</keyword>
<dbReference type="InterPro" id="IPR006311">
    <property type="entry name" value="TAT_signal"/>
</dbReference>
<proteinExistence type="inferred from homology"/>
<dbReference type="PANTHER" id="PTHR30632:SF14">
    <property type="entry name" value="TUNGSTATE_MOLYBDATE_CHROMATE-BINDING PROTEIN MODA"/>
    <property type="match status" value="1"/>
</dbReference>
<keyword evidence="6" id="KW-1185">Reference proteome</keyword>
<name>A0ABX2PI14_9RHOB</name>
<evidence type="ECO:0000256" key="3">
    <source>
        <dbReference type="ARBA" id="ARBA00022729"/>
    </source>
</evidence>
<evidence type="ECO:0000256" key="1">
    <source>
        <dbReference type="ARBA" id="ARBA00009175"/>
    </source>
</evidence>
<dbReference type="PIRSF" id="PIRSF004846">
    <property type="entry name" value="ModA"/>
    <property type="match status" value="1"/>
</dbReference>
<accession>A0ABX2PI14</accession>
<dbReference type="InterPro" id="IPR044084">
    <property type="entry name" value="AvModA-like_subst-bd"/>
</dbReference>
<comment type="caution">
    <text evidence="5">The sequence shown here is derived from an EMBL/GenBank/DDBJ whole genome shotgun (WGS) entry which is preliminary data.</text>
</comment>
<sequence>MNPTRRHLLLGGLGLGLAAAWPAWAQDAPVIAVASDLSFAIRELVDRFAADTGQQVQVTLGSTGNFARQIRAGAPFQMFMAADESFVLDLAAEGLTDGQGALYAEGRLSIVVPKGSVLKADGTLHDLGRALGDGRLNRFAIANPEHAPYGKRAQEALEHTGLWEAIKPSLVLGENVAQAAQFAVSGNADGGLIAHSLALAPDLGAGVQSALIPSEWHNPLLQRMVLLRDAGPVARAFYTYVQTAPARDILARYGFSLPGQG</sequence>
<evidence type="ECO:0000256" key="4">
    <source>
        <dbReference type="SAM" id="SignalP"/>
    </source>
</evidence>
<dbReference type="Proteomes" id="UP000523601">
    <property type="component" value="Unassembled WGS sequence"/>
</dbReference>
<feature type="signal peptide" evidence="4">
    <location>
        <begin position="1"/>
        <end position="25"/>
    </location>
</feature>
<keyword evidence="2" id="KW-0479">Metal-binding</keyword>
<evidence type="ECO:0000256" key="2">
    <source>
        <dbReference type="ARBA" id="ARBA00022723"/>
    </source>
</evidence>
<reference evidence="5 6" key="1">
    <citation type="submission" date="2020-04" db="EMBL/GenBank/DDBJ databases">
        <title>Donghicola sp., a member of the Rhodobacteraceae family isolated from mangrove forest in Thailand.</title>
        <authorList>
            <person name="Charoenyingcharoen P."/>
            <person name="Yukphan P."/>
        </authorList>
    </citation>
    <scope>NUCLEOTIDE SEQUENCE [LARGE SCALE GENOMIC DNA]</scope>
    <source>
        <strain evidence="5 6">C2-DW-16</strain>
    </source>
</reference>
<dbReference type="SUPFAM" id="SSF53850">
    <property type="entry name" value="Periplasmic binding protein-like II"/>
    <property type="match status" value="1"/>
</dbReference>